<reference evidence="8" key="1">
    <citation type="submission" date="2016-08" db="EMBL/GenBank/DDBJ databases">
        <authorList>
            <person name="Seilhamer J.J."/>
        </authorList>
    </citation>
    <scope>NUCLEOTIDE SEQUENCE</scope>
    <source>
        <strain evidence="8">86</strain>
    </source>
</reference>
<sequence length="151" mass="16985">MIKIFAATALSAVMALTTVVPVQAFPMAPVSQPSQIEKVQWSNNGSGRITPPRRHRDRDRYWHGHRGYHDYRPGYRRHSDGWWYPLAAFGVGAAIVGGLAAQQAPRPQLGVAMPASHVQWCQARYRSYDAYSNTFQPYNGPRQVCVSPYAR</sequence>
<evidence type="ECO:0000256" key="2">
    <source>
        <dbReference type="ARBA" id="ARBA00010270"/>
    </source>
</evidence>
<dbReference type="GO" id="GO:0030246">
    <property type="term" value="F:carbohydrate binding"/>
    <property type="evidence" value="ECO:0007669"/>
    <property type="project" value="UniProtKB-KW"/>
</dbReference>
<feature type="compositionally biased region" description="Polar residues" evidence="7">
    <location>
        <begin position="36"/>
        <end position="47"/>
    </location>
</feature>
<dbReference type="GO" id="GO:0016020">
    <property type="term" value="C:membrane"/>
    <property type="evidence" value="ECO:0007669"/>
    <property type="project" value="UniProtKB-SubCell"/>
</dbReference>
<comment type="subcellular location">
    <subcellularLocation>
        <location evidence="1">Membrane</location>
        <topology evidence="1">Single-pass membrane protein</topology>
    </subcellularLocation>
</comment>
<evidence type="ECO:0000256" key="4">
    <source>
        <dbReference type="ARBA" id="ARBA00022475"/>
    </source>
</evidence>
<dbReference type="RefSeq" id="WP_288199190.1">
    <property type="nucleotide sequence ID" value="NZ_LT608334.1"/>
</dbReference>
<evidence type="ECO:0000256" key="3">
    <source>
        <dbReference type="ARBA" id="ARBA00020552"/>
    </source>
</evidence>
<keyword evidence="4" id="KW-1003">Cell membrane</keyword>
<accession>A0A212L3B8</accession>
<evidence type="ECO:0000256" key="1">
    <source>
        <dbReference type="ARBA" id="ARBA00004167"/>
    </source>
</evidence>
<comment type="function">
    <text evidence="6">Has immunoglobulin-binding and hemagglutination properties, and can bind to mannose. Essential for virulence. May be involved in LPS biosynthesis or polysaccharide transport.</text>
</comment>
<dbReference type="EMBL" id="FMJD01000002">
    <property type="protein sequence ID" value="SCM72025.1"/>
    <property type="molecule type" value="Genomic_DNA"/>
</dbReference>
<evidence type="ECO:0000256" key="7">
    <source>
        <dbReference type="SAM" id="MobiDB-lite"/>
    </source>
</evidence>
<comment type="similarity">
    <text evidence="2">Belongs to the BA14k family.</text>
</comment>
<evidence type="ECO:0000313" key="8">
    <source>
        <dbReference type="EMBL" id="SCM72025.1"/>
    </source>
</evidence>
<evidence type="ECO:0000256" key="5">
    <source>
        <dbReference type="ARBA" id="ARBA00022734"/>
    </source>
</evidence>
<protein>
    <recommendedName>
        <fullName evidence="3">Lectin-like protein BA14k</fullName>
    </recommendedName>
</protein>
<evidence type="ECO:0000256" key="6">
    <source>
        <dbReference type="ARBA" id="ARBA00025321"/>
    </source>
</evidence>
<name>A0A212L3B8_9HYPH</name>
<feature type="region of interest" description="Disordered" evidence="7">
    <location>
        <begin position="36"/>
        <end position="55"/>
    </location>
</feature>
<dbReference type="AlphaFoldDB" id="A0A212L3B8"/>
<proteinExistence type="inferred from homology"/>
<gene>
    <name evidence="8" type="ORF">KL86PLE_100434</name>
</gene>
<dbReference type="Pfam" id="PF07886">
    <property type="entry name" value="BA14K"/>
    <property type="match status" value="1"/>
</dbReference>
<dbReference type="InterPro" id="IPR012413">
    <property type="entry name" value="BA14K"/>
</dbReference>
<keyword evidence="5" id="KW-0430">Lectin</keyword>
<keyword evidence="4" id="KW-0472">Membrane</keyword>
<organism evidence="8">
    <name type="scientific">uncultured Pleomorphomonas sp</name>
    <dbReference type="NCBI Taxonomy" id="442121"/>
    <lineage>
        <taxon>Bacteria</taxon>
        <taxon>Pseudomonadati</taxon>
        <taxon>Pseudomonadota</taxon>
        <taxon>Alphaproteobacteria</taxon>
        <taxon>Hyphomicrobiales</taxon>
        <taxon>Pleomorphomonadaceae</taxon>
        <taxon>Pleomorphomonas</taxon>
        <taxon>environmental samples</taxon>
    </lineage>
</organism>